<evidence type="ECO:0000259" key="6">
    <source>
        <dbReference type="Pfam" id="PF05199"/>
    </source>
</evidence>
<dbReference type="InterPro" id="IPR036188">
    <property type="entry name" value="FAD/NAD-bd_sf"/>
</dbReference>
<reference evidence="7 8" key="1">
    <citation type="journal article" date="2022" name="Microbiol. Resour. Announc.">
        <title>Complete Genome Sequence of Mesorhizobium ciceri Strain R30, a Rhizobium Used as a Commercial Inoculant for Chickpea in Argentina.</title>
        <authorList>
            <person name="Foresto E."/>
            <person name="Revale S."/>
            <person name="Primo E."/>
            <person name="Nievas F."/>
            <person name="Carezzano E."/>
            <person name="Puente M."/>
            <person name="Alzari P."/>
            <person name="Mart M."/>
            <person name="Ben-Assaya M."/>
            <person name="Mornico D."/>
            <person name="Santoro M."/>
            <person name="Mart F."/>
            <person name="Giordano W."/>
            <person name="Bogino P."/>
        </authorList>
    </citation>
    <scope>NUCLEOTIDE SEQUENCE [LARGE SCALE GENOMIC DNA]</scope>
    <source>
        <strain evidence="7 8">R30</strain>
    </source>
</reference>
<evidence type="ECO:0000256" key="2">
    <source>
        <dbReference type="ARBA" id="ARBA00010790"/>
    </source>
</evidence>
<organism evidence="7 8">
    <name type="scientific">Mesorhizobium ciceri</name>
    <dbReference type="NCBI Taxonomy" id="39645"/>
    <lineage>
        <taxon>Bacteria</taxon>
        <taxon>Pseudomonadati</taxon>
        <taxon>Pseudomonadota</taxon>
        <taxon>Alphaproteobacteria</taxon>
        <taxon>Hyphomicrobiales</taxon>
        <taxon>Phyllobacteriaceae</taxon>
        <taxon>Mesorhizobium</taxon>
    </lineage>
</organism>
<dbReference type="PRINTS" id="PR00420">
    <property type="entry name" value="RNGMNOXGNASE"/>
</dbReference>
<name>A0AB38TBV7_9HYPH</name>
<protein>
    <submittedName>
        <fullName evidence="7">GMC family oxidoreductase</fullName>
    </submittedName>
</protein>
<keyword evidence="5" id="KW-0560">Oxidoreductase</keyword>
<gene>
    <name evidence="7" type="ORF">LRP29_03100</name>
</gene>
<evidence type="ECO:0000256" key="4">
    <source>
        <dbReference type="ARBA" id="ARBA00022827"/>
    </source>
</evidence>
<dbReference type="PANTHER" id="PTHR42784">
    <property type="entry name" value="PYRANOSE 2-OXIDASE"/>
    <property type="match status" value="1"/>
</dbReference>
<accession>A0AB38TBV7</accession>
<evidence type="ECO:0000313" key="7">
    <source>
        <dbReference type="EMBL" id="UTU52456.1"/>
    </source>
</evidence>
<evidence type="ECO:0000256" key="1">
    <source>
        <dbReference type="ARBA" id="ARBA00001974"/>
    </source>
</evidence>
<comment type="similarity">
    <text evidence="2">Belongs to the GMC oxidoreductase family.</text>
</comment>
<keyword evidence="8" id="KW-1185">Reference proteome</keyword>
<evidence type="ECO:0000313" key="8">
    <source>
        <dbReference type="Proteomes" id="UP001060070"/>
    </source>
</evidence>
<dbReference type="GO" id="GO:0016614">
    <property type="term" value="F:oxidoreductase activity, acting on CH-OH group of donors"/>
    <property type="evidence" value="ECO:0007669"/>
    <property type="project" value="InterPro"/>
</dbReference>
<sequence>MIFDSYEAYRAANFTPKVCILGSGPAGMTIARKLGAAGIPVVVMEAGPREFSDDSQDFYRGSTVGDFYFDLDITRLRFMGGSSNHWAGWCRVLDKQDFEPKAWVPDTGWPIARTDIEPYLPEVRDILDLPALRPDMPISDDIRWVQLIKSPAVRFAEKFGDELDKATNIAVVLNTCATELAGDGRRVTGARLWSHGQDAGSFSADYFIVCTGGLENSRLLLWSNQRSNGGVVPNATALGRYWMEHPTFEGGNAILADYNAFEVDAVNEAFFSPTLAAMERLQIMNFGIRLIETPYPGVKSLIADLACTAPSMAEWMSYQLSQRLRCAAQLYVAWEQAPLASNQIELSKTDVDHAGVPRIELHWKKSELEHRTLLEGLRLFGATLIEKNLGRVRIADWISNGQDYPTNDETAGHHHMGGTRMGTDISKSVVDANCKVHGMDNLYVGGSSVFCTSGQCNRRRSPRWPAGWATISARWSPPDGCRAACCLGQFTVSRNGDPL</sequence>
<dbReference type="SUPFAM" id="SSF51905">
    <property type="entry name" value="FAD/NAD(P)-binding domain"/>
    <property type="match status" value="1"/>
</dbReference>
<dbReference type="AlphaFoldDB" id="A0AB38TBV7"/>
<keyword evidence="4" id="KW-0274">FAD</keyword>
<dbReference type="Pfam" id="PF05199">
    <property type="entry name" value="GMC_oxred_C"/>
    <property type="match status" value="1"/>
</dbReference>
<dbReference type="EMBL" id="CP088147">
    <property type="protein sequence ID" value="UTU52456.1"/>
    <property type="molecule type" value="Genomic_DNA"/>
</dbReference>
<evidence type="ECO:0000256" key="3">
    <source>
        <dbReference type="ARBA" id="ARBA00022630"/>
    </source>
</evidence>
<dbReference type="InterPro" id="IPR051473">
    <property type="entry name" value="P2Ox-like"/>
</dbReference>
<feature type="domain" description="Glucose-methanol-choline oxidoreductase C-terminal" evidence="6">
    <location>
        <begin position="338"/>
        <end position="457"/>
    </location>
</feature>
<dbReference type="Proteomes" id="UP001060070">
    <property type="component" value="Chromosome"/>
</dbReference>
<evidence type="ECO:0000256" key="5">
    <source>
        <dbReference type="ARBA" id="ARBA00023002"/>
    </source>
</evidence>
<dbReference type="PANTHER" id="PTHR42784:SF1">
    <property type="entry name" value="PYRANOSE 2-OXIDASE"/>
    <property type="match status" value="1"/>
</dbReference>
<dbReference type="InterPro" id="IPR007867">
    <property type="entry name" value="GMC_OxRtase_C"/>
</dbReference>
<proteinExistence type="inferred from homology"/>
<keyword evidence="3" id="KW-0285">Flavoprotein</keyword>
<dbReference type="Gene3D" id="3.50.50.60">
    <property type="entry name" value="FAD/NAD(P)-binding domain"/>
    <property type="match status" value="2"/>
</dbReference>
<comment type="cofactor">
    <cofactor evidence="1">
        <name>FAD</name>
        <dbReference type="ChEBI" id="CHEBI:57692"/>
    </cofactor>
</comment>